<comment type="caution">
    <text evidence="1">The sequence shown here is derived from an EMBL/GenBank/DDBJ whole genome shotgun (WGS) entry which is preliminary data.</text>
</comment>
<protein>
    <submittedName>
        <fullName evidence="1">Uncharacterized protein</fullName>
    </submittedName>
</protein>
<organism evidence="1 2">
    <name type="scientific">Gordonia asplenii</name>
    <dbReference type="NCBI Taxonomy" id="2725283"/>
    <lineage>
        <taxon>Bacteria</taxon>
        <taxon>Bacillati</taxon>
        <taxon>Actinomycetota</taxon>
        <taxon>Actinomycetes</taxon>
        <taxon>Mycobacteriales</taxon>
        <taxon>Gordoniaceae</taxon>
        <taxon>Gordonia</taxon>
    </lineage>
</organism>
<accession>A0A848L2L4</accession>
<keyword evidence="2" id="KW-1185">Reference proteome</keyword>
<gene>
    <name evidence="1" type="ORF">HH308_25965</name>
</gene>
<evidence type="ECO:0000313" key="1">
    <source>
        <dbReference type="EMBL" id="NMO04672.1"/>
    </source>
</evidence>
<name>A0A848L2L4_9ACTN</name>
<evidence type="ECO:0000313" key="2">
    <source>
        <dbReference type="Proteomes" id="UP000550729"/>
    </source>
</evidence>
<dbReference type="AlphaFoldDB" id="A0A848L2L4"/>
<reference evidence="1 2" key="1">
    <citation type="submission" date="2020-04" db="EMBL/GenBank/DDBJ databases">
        <title>Gordonia sp. nov. TBRC 11910.</title>
        <authorList>
            <person name="Suriyachadkun C."/>
        </authorList>
    </citation>
    <scope>NUCLEOTIDE SEQUENCE [LARGE SCALE GENOMIC DNA]</scope>
    <source>
        <strain evidence="1 2">TBRC 11910</strain>
    </source>
</reference>
<proteinExistence type="predicted"/>
<dbReference type="Proteomes" id="UP000550729">
    <property type="component" value="Unassembled WGS sequence"/>
</dbReference>
<sequence length="179" mass="19834">MTLTLDPATVDLTALSVTDLMVLFTQLDAPTIAEMDGEFDATLLRQPNIASTVIGAIKVRNPLSPWRAKAFRPIDDTSGRGYNTFRPIFSDTDVQRSPMLTSIAPSRYDGRPAYQLDYTPFDGINGRVNMVDEIRRLRPGVYLGIGTWGFTDGQRRVPLPFRLVGPARPYTADLGTPRS</sequence>
<dbReference type="EMBL" id="JABBNB010000039">
    <property type="protein sequence ID" value="NMO04672.1"/>
    <property type="molecule type" value="Genomic_DNA"/>
</dbReference>
<dbReference type="RefSeq" id="WP_170197178.1">
    <property type="nucleotide sequence ID" value="NZ_JABBNB010000039.1"/>
</dbReference>